<dbReference type="PANTHER" id="PTHR12209">
    <property type="entry name" value="NON-SPECIFIC SERINE/THREONINE PROTEIN KINASE"/>
    <property type="match status" value="1"/>
</dbReference>
<evidence type="ECO:0000256" key="1">
    <source>
        <dbReference type="ARBA" id="ARBA00010630"/>
    </source>
</evidence>
<evidence type="ECO:0000259" key="9">
    <source>
        <dbReference type="PROSITE" id="PS50011"/>
    </source>
</evidence>
<comment type="catalytic activity">
    <reaction evidence="7">
        <text>L-threonyl-[protein] + ATP = O-phospho-L-threonyl-[protein] + ADP + H(+)</text>
        <dbReference type="Rhea" id="RHEA:46608"/>
        <dbReference type="Rhea" id="RHEA-COMP:11060"/>
        <dbReference type="Rhea" id="RHEA-COMP:11605"/>
        <dbReference type="ChEBI" id="CHEBI:15378"/>
        <dbReference type="ChEBI" id="CHEBI:30013"/>
        <dbReference type="ChEBI" id="CHEBI:30616"/>
        <dbReference type="ChEBI" id="CHEBI:61977"/>
        <dbReference type="ChEBI" id="CHEBI:456216"/>
        <dbReference type="EC" id="2.7.11.1"/>
    </reaction>
</comment>
<dbReference type="RefSeq" id="WP_249697199.1">
    <property type="nucleotide sequence ID" value="NZ_JAMFLX010000001.1"/>
</dbReference>
<organism evidence="10 11">
    <name type="scientific">Parendozoicomonas callyspongiae</name>
    <dbReference type="NCBI Taxonomy" id="2942213"/>
    <lineage>
        <taxon>Bacteria</taxon>
        <taxon>Pseudomonadati</taxon>
        <taxon>Pseudomonadota</taxon>
        <taxon>Gammaproteobacteria</taxon>
        <taxon>Oceanospirillales</taxon>
        <taxon>Endozoicomonadaceae</taxon>
        <taxon>Parendozoicomonas</taxon>
    </lineage>
</organism>
<dbReference type="InterPro" id="IPR011009">
    <property type="entry name" value="Kinase-like_dom_sf"/>
</dbReference>
<evidence type="ECO:0000256" key="4">
    <source>
        <dbReference type="ARBA" id="ARBA00022741"/>
    </source>
</evidence>
<evidence type="ECO:0000313" key="11">
    <source>
        <dbReference type="Proteomes" id="UP001203338"/>
    </source>
</evidence>
<gene>
    <name evidence="10" type="ORF">M3P05_00160</name>
</gene>
<proteinExistence type="inferred from homology"/>
<comment type="caution">
    <text evidence="10">The sequence shown here is derived from an EMBL/GenBank/DDBJ whole genome shotgun (WGS) entry which is preliminary data.</text>
</comment>
<dbReference type="EMBL" id="JAMFLX010000001">
    <property type="protein sequence ID" value="MCL6268361.1"/>
    <property type="molecule type" value="Genomic_DNA"/>
</dbReference>
<dbReference type="SUPFAM" id="SSF56112">
    <property type="entry name" value="Protein kinase-like (PK-like)"/>
    <property type="match status" value="2"/>
</dbReference>
<keyword evidence="3" id="KW-0808">Transferase</keyword>
<dbReference type="PROSITE" id="PS00108">
    <property type="entry name" value="PROTEIN_KINASE_ST"/>
    <property type="match status" value="1"/>
</dbReference>
<dbReference type="EC" id="2.7.11.1" evidence="2"/>
<keyword evidence="4" id="KW-0547">Nucleotide-binding</keyword>
<evidence type="ECO:0000256" key="3">
    <source>
        <dbReference type="ARBA" id="ARBA00022679"/>
    </source>
</evidence>
<dbReference type="Proteomes" id="UP001203338">
    <property type="component" value="Unassembled WGS sequence"/>
</dbReference>
<dbReference type="PANTHER" id="PTHR12209:SF0">
    <property type="entry name" value="EKC_KEOPS COMPLEX SUBUNIT TP53RK"/>
    <property type="match status" value="1"/>
</dbReference>
<keyword evidence="11" id="KW-1185">Reference proteome</keyword>
<comment type="similarity">
    <text evidence="1">Belongs to the protein kinase superfamily. BUD32 family.</text>
</comment>
<keyword evidence="6" id="KW-0067">ATP-binding</keyword>
<dbReference type="InterPro" id="IPR008271">
    <property type="entry name" value="Ser/Thr_kinase_AS"/>
</dbReference>
<evidence type="ECO:0000256" key="8">
    <source>
        <dbReference type="ARBA" id="ARBA00048679"/>
    </source>
</evidence>
<comment type="catalytic activity">
    <reaction evidence="8">
        <text>L-seryl-[protein] + ATP = O-phospho-L-seryl-[protein] + ADP + H(+)</text>
        <dbReference type="Rhea" id="RHEA:17989"/>
        <dbReference type="Rhea" id="RHEA-COMP:9863"/>
        <dbReference type="Rhea" id="RHEA-COMP:11604"/>
        <dbReference type="ChEBI" id="CHEBI:15378"/>
        <dbReference type="ChEBI" id="CHEBI:29999"/>
        <dbReference type="ChEBI" id="CHEBI:30616"/>
        <dbReference type="ChEBI" id="CHEBI:83421"/>
        <dbReference type="ChEBI" id="CHEBI:456216"/>
        <dbReference type="EC" id="2.7.11.1"/>
    </reaction>
</comment>
<evidence type="ECO:0000313" key="10">
    <source>
        <dbReference type="EMBL" id="MCL6268361.1"/>
    </source>
</evidence>
<reference evidence="10 11" key="1">
    <citation type="submission" date="2022-05" db="EMBL/GenBank/DDBJ databases">
        <authorList>
            <person name="Park J.-S."/>
        </authorList>
    </citation>
    <scope>NUCLEOTIDE SEQUENCE [LARGE SCALE GENOMIC DNA]</scope>
    <source>
        <strain evidence="10 11">2012CJ34-2</strain>
    </source>
</reference>
<evidence type="ECO:0000256" key="5">
    <source>
        <dbReference type="ARBA" id="ARBA00022777"/>
    </source>
</evidence>
<protein>
    <recommendedName>
        <fullName evidence="2">non-specific serine/threonine protein kinase</fullName>
        <ecNumber evidence="2">2.7.11.1</ecNumber>
    </recommendedName>
</protein>
<sequence length="459" mass="52798">MAPFTLESTSGALNCRQTLRFLPGKRLVVRAQLNNRDVIAKYFFGPHALRDQQREIAGIQGFQKAGINTPELVDHSHDQNFAVVVTACLDPAISFEAIWNSNIEDSERRQWLTRIAVIIATMHKAGVEQTDIHLDNLLLHNNQLFMIDGGGAKIGSTPLQAKAALENLALFQAVLYPRFDRFLGDVWLAYSKEATEYTQQLSIEEFTDLIQIQRKWREKFIMKGLRNCTRFRVDKSWNRFVSIDREFDTEALQPLIQNPEQVISQSKIIKRGRTNTVTIVTLDNGQQVLVKRYKSKKGFLHKYLRCLTKSRARISWLNSLLLEMIGIATPRPIAMIEERFGPVVRCSYVINSFVTGQQAISWFSENHTNPDAPAVARKVTEMLENLRRSLVFHGDLKATNILLADNQPMLIDLDAMKSYKSQTKFRRAAEIDRKRFIRNWEGYPEVQQLFEPYITNKQP</sequence>
<dbReference type="Pfam" id="PF06293">
    <property type="entry name" value="Kdo"/>
    <property type="match status" value="2"/>
</dbReference>
<dbReference type="PROSITE" id="PS50011">
    <property type="entry name" value="PROTEIN_KINASE_DOM"/>
    <property type="match status" value="1"/>
</dbReference>
<name>A0ABT0PBF5_9GAMM</name>
<dbReference type="Gene3D" id="1.10.510.10">
    <property type="entry name" value="Transferase(Phosphotransferase) domain 1"/>
    <property type="match status" value="2"/>
</dbReference>
<feature type="domain" description="Protein kinase" evidence="9">
    <location>
        <begin position="263"/>
        <end position="459"/>
    </location>
</feature>
<evidence type="ECO:0000256" key="2">
    <source>
        <dbReference type="ARBA" id="ARBA00012513"/>
    </source>
</evidence>
<evidence type="ECO:0000256" key="6">
    <source>
        <dbReference type="ARBA" id="ARBA00022840"/>
    </source>
</evidence>
<keyword evidence="5" id="KW-0418">Kinase</keyword>
<dbReference type="InterPro" id="IPR000719">
    <property type="entry name" value="Prot_kinase_dom"/>
</dbReference>
<accession>A0ABT0PBF5</accession>
<evidence type="ECO:0000256" key="7">
    <source>
        <dbReference type="ARBA" id="ARBA00047899"/>
    </source>
</evidence>